<reference evidence="2 3" key="1">
    <citation type="submission" date="2015-09" db="EMBL/GenBank/DDBJ databases">
        <title>Genome sequence of the marine flavobacterium Croceitalea dokdonensis DOKDO 023 that contains proton- and sodium-pumping rhodopsins.</title>
        <authorList>
            <person name="Kwon S.-K."/>
            <person name="Lee H.K."/>
            <person name="Kwak M.-J."/>
            <person name="Kim J.F."/>
        </authorList>
    </citation>
    <scope>NUCLEOTIDE SEQUENCE [LARGE SCALE GENOMIC DNA]</scope>
    <source>
        <strain evidence="2 3">DOKDO 023</strain>
    </source>
</reference>
<organism evidence="2 3">
    <name type="scientific">Croceitalea dokdonensis DOKDO 023</name>
    <dbReference type="NCBI Taxonomy" id="1300341"/>
    <lineage>
        <taxon>Bacteria</taxon>
        <taxon>Pseudomonadati</taxon>
        <taxon>Bacteroidota</taxon>
        <taxon>Flavobacteriia</taxon>
        <taxon>Flavobacteriales</taxon>
        <taxon>Flavobacteriaceae</taxon>
        <taxon>Croceitalea</taxon>
    </lineage>
</organism>
<protein>
    <recommendedName>
        <fullName evidence="1">RAMA domain-containing protein</fullName>
    </recommendedName>
</protein>
<dbReference type="OrthoDB" id="1441620at2"/>
<comment type="caution">
    <text evidence="2">The sequence shown here is derived from an EMBL/GenBank/DDBJ whole genome shotgun (WGS) entry which is preliminary data.</text>
</comment>
<evidence type="ECO:0000313" key="3">
    <source>
        <dbReference type="Proteomes" id="UP000050280"/>
    </source>
</evidence>
<evidence type="ECO:0000313" key="2">
    <source>
        <dbReference type="EMBL" id="KPM30184.1"/>
    </source>
</evidence>
<dbReference type="InterPro" id="IPR040843">
    <property type="entry name" value="RAMA"/>
</dbReference>
<feature type="domain" description="RAMA" evidence="1">
    <location>
        <begin position="7"/>
        <end position="98"/>
    </location>
</feature>
<accession>A0A0P7AXS7</accession>
<gene>
    <name evidence="2" type="ORF">I595_3722</name>
</gene>
<name>A0A0P7AXS7_9FLAO</name>
<evidence type="ECO:0000259" key="1">
    <source>
        <dbReference type="Pfam" id="PF18755"/>
    </source>
</evidence>
<dbReference type="EMBL" id="LDJX01000015">
    <property type="protein sequence ID" value="KPM30184.1"/>
    <property type="molecule type" value="Genomic_DNA"/>
</dbReference>
<sequence length="101" mass="11402">MAYEEIPDITLKMIINAGIIKSGTKVYSSPNNEIIGTLDKEGAITFEIANEMKTFPFPSGAGRAITKTSINGWKYWRILDNGIYNELSSYKTKYKQTESQR</sequence>
<proteinExistence type="predicted"/>
<dbReference type="RefSeq" id="WP_054560644.1">
    <property type="nucleotide sequence ID" value="NZ_LDJX01000015.1"/>
</dbReference>
<dbReference type="Pfam" id="PF18755">
    <property type="entry name" value="RAMA"/>
    <property type="match status" value="1"/>
</dbReference>
<keyword evidence="3" id="KW-1185">Reference proteome</keyword>
<dbReference type="AlphaFoldDB" id="A0A0P7AXS7"/>
<dbReference type="STRING" id="1300341.I595_3722"/>
<dbReference type="Proteomes" id="UP000050280">
    <property type="component" value="Unassembled WGS sequence"/>
</dbReference>